<dbReference type="GO" id="GO:0046872">
    <property type="term" value="F:metal ion binding"/>
    <property type="evidence" value="ECO:0007669"/>
    <property type="project" value="UniProtKB-KW"/>
</dbReference>
<comment type="similarity">
    <text evidence="1">Belongs to the peptidase M20A family.</text>
</comment>
<dbReference type="FunFam" id="3.40.630.10:FF:000027">
    <property type="entry name" value="N-fatty-acyl-amino acid synthase/hydrolase PM20D1"/>
    <property type="match status" value="1"/>
</dbReference>
<feature type="binding site" evidence="7">
    <location>
        <position position="264"/>
    </location>
    <ligand>
        <name>Zn(2+)</name>
        <dbReference type="ChEBI" id="CHEBI:29105"/>
        <label>1</label>
    </ligand>
</feature>
<dbReference type="VEuPathDB" id="FungiDB:SOCG_01668"/>
<keyword evidence="5 7" id="KW-0862">Zinc</keyword>
<proteinExistence type="inferred from homology"/>
<evidence type="ECO:0000256" key="1">
    <source>
        <dbReference type="ARBA" id="ARBA00006247"/>
    </source>
</evidence>
<dbReference type="AlphaFoldDB" id="S9PQF8"/>
<dbReference type="Gene3D" id="1.10.150.900">
    <property type="match status" value="1"/>
</dbReference>
<evidence type="ECO:0000313" key="10">
    <source>
        <dbReference type="EMBL" id="EPX71451.1"/>
    </source>
</evidence>
<dbReference type="GO" id="GO:0016810">
    <property type="term" value="F:hydrolase activity, acting on carbon-nitrogen (but not peptide) bonds"/>
    <property type="evidence" value="ECO:0007669"/>
    <property type="project" value="UniProtKB-ARBA"/>
</dbReference>
<keyword evidence="2" id="KW-0645">Protease</keyword>
<keyword evidence="4" id="KW-0378">Hydrolase</keyword>
<evidence type="ECO:0000256" key="5">
    <source>
        <dbReference type="ARBA" id="ARBA00022833"/>
    </source>
</evidence>
<dbReference type="GO" id="GO:0005576">
    <property type="term" value="C:extracellular region"/>
    <property type="evidence" value="ECO:0007669"/>
    <property type="project" value="UniProtKB-ARBA"/>
</dbReference>
<feature type="binding site" evidence="7">
    <location>
        <position position="292"/>
    </location>
    <ligand>
        <name>Zn(2+)</name>
        <dbReference type="ChEBI" id="CHEBI:29105"/>
        <label>2</label>
    </ligand>
</feature>
<dbReference type="Pfam" id="PF01546">
    <property type="entry name" value="Peptidase_M20"/>
    <property type="match status" value="1"/>
</dbReference>
<feature type="active site" description="Proton acceptor" evidence="6">
    <location>
        <position position="263"/>
    </location>
</feature>
<dbReference type="SUPFAM" id="SSF55031">
    <property type="entry name" value="Bacterial exopeptidase dimerisation domain"/>
    <property type="match status" value="1"/>
</dbReference>
<dbReference type="Gene3D" id="3.40.630.10">
    <property type="entry name" value="Zn peptidases"/>
    <property type="match status" value="1"/>
</dbReference>
<evidence type="ECO:0000256" key="7">
    <source>
        <dbReference type="PIRSR" id="PIRSR037217-2"/>
    </source>
</evidence>
<dbReference type="InterPro" id="IPR011650">
    <property type="entry name" value="Peptidase_M20_dimer"/>
</dbReference>
<evidence type="ECO:0000313" key="11">
    <source>
        <dbReference type="Proteomes" id="UP000016088"/>
    </source>
</evidence>
<dbReference type="RefSeq" id="XP_013020075.1">
    <property type="nucleotide sequence ID" value="XM_013164621.1"/>
</dbReference>
<dbReference type="CDD" id="cd05674">
    <property type="entry name" value="M20_yscS"/>
    <property type="match status" value="1"/>
</dbReference>
<accession>S9PQF8</accession>
<evidence type="ECO:0000259" key="9">
    <source>
        <dbReference type="Pfam" id="PF07687"/>
    </source>
</evidence>
<dbReference type="GO" id="GO:0006629">
    <property type="term" value="P:lipid metabolic process"/>
    <property type="evidence" value="ECO:0007669"/>
    <property type="project" value="UniProtKB-ARBA"/>
</dbReference>
<feature type="binding site" evidence="7">
    <location>
        <position position="194"/>
    </location>
    <ligand>
        <name>Zn(2+)</name>
        <dbReference type="ChEBI" id="CHEBI:29105"/>
        <label>2</label>
    </ligand>
</feature>
<dbReference type="PIRSF" id="PIRSF037217">
    <property type="entry name" value="Carboxypeptidase_S"/>
    <property type="match status" value="1"/>
</dbReference>
<keyword evidence="3 7" id="KW-0479">Metal-binding</keyword>
<dbReference type="InterPro" id="IPR036264">
    <property type="entry name" value="Bact_exopeptidase_dim_dom"/>
</dbReference>
<feature type="binding site" evidence="7">
    <location>
        <position position="229"/>
    </location>
    <ligand>
        <name>Zn(2+)</name>
        <dbReference type="ChEBI" id="CHEBI:29105"/>
        <label>1</label>
    </ligand>
</feature>
<keyword evidence="11" id="KW-1185">Reference proteome</keyword>
<dbReference type="SUPFAM" id="SSF53187">
    <property type="entry name" value="Zn-dependent exopeptidases"/>
    <property type="match status" value="1"/>
</dbReference>
<protein>
    <submittedName>
        <fullName evidence="10">Vacuolar carboxypeptidase</fullName>
    </submittedName>
</protein>
<reference evidence="10 11" key="1">
    <citation type="journal article" date="2011" name="Science">
        <title>Comparative functional genomics of the fission yeasts.</title>
        <authorList>
            <person name="Rhind N."/>
            <person name="Chen Z."/>
            <person name="Yassour M."/>
            <person name="Thompson D.A."/>
            <person name="Haas B.J."/>
            <person name="Habib N."/>
            <person name="Wapinski I."/>
            <person name="Roy S."/>
            <person name="Lin M.F."/>
            <person name="Heiman D.I."/>
            <person name="Young S.K."/>
            <person name="Furuya K."/>
            <person name="Guo Y."/>
            <person name="Pidoux A."/>
            <person name="Chen H.M."/>
            <person name="Robbertse B."/>
            <person name="Goldberg J.M."/>
            <person name="Aoki K."/>
            <person name="Bayne E.H."/>
            <person name="Berlin A.M."/>
            <person name="Desjardins C.A."/>
            <person name="Dobbs E."/>
            <person name="Dukaj L."/>
            <person name="Fan L."/>
            <person name="FitzGerald M.G."/>
            <person name="French C."/>
            <person name="Gujja S."/>
            <person name="Hansen K."/>
            <person name="Keifenheim D."/>
            <person name="Levin J.Z."/>
            <person name="Mosher R.A."/>
            <person name="Mueller C.A."/>
            <person name="Pfiffner J."/>
            <person name="Priest M."/>
            <person name="Russ C."/>
            <person name="Smialowska A."/>
            <person name="Swoboda P."/>
            <person name="Sykes S.M."/>
            <person name="Vaughn M."/>
            <person name="Vengrova S."/>
            <person name="Yoder R."/>
            <person name="Zeng Q."/>
            <person name="Allshire R."/>
            <person name="Baulcombe D."/>
            <person name="Birren B.W."/>
            <person name="Brown W."/>
            <person name="Ekwall K."/>
            <person name="Kellis M."/>
            <person name="Leatherwood J."/>
            <person name="Levin H."/>
            <person name="Margalit H."/>
            <person name="Martienssen R."/>
            <person name="Nieduszynski C.A."/>
            <person name="Spatafora J.W."/>
            <person name="Friedman N."/>
            <person name="Dalgaard J.Z."/>
            <person name="Baumann P."/>
            <person name="Niki H."/>
            <person name="Regev A."/>
            <person name="Nusbaum C."/>
        </authorList>
    </citation>
    <scope>NUCLEOTIDE SEQUENCE [LARGE SCALE GENOMIC DNA]</scope>
    <source>
        <strain evidence="11">yFS286</strain>
    </source>
</reference>
<keyword evidence="8" id="KW-0812">Transmembrane</keyword>
<dbReference type="PANTHER" id="PTHR45962">
    <property type="entry name" value="N-FATTY-ACYL-AMINO ACID SYNTHASE/HYDROLASE PM20D1"/>
    <property type="match status" value="1"/>
</dbReference>
<feature type="active site" evidence="6">
    <location>
        <position position="196"/>
    </location>
</feature>
<feature type="domain" description="Peptidase M20 dimerisation" evidence="9">
    <location>
        <begin position="311"/>
        <end position="458"/>
    </location>
</feature>
<keyword evidence="8" id="KW-1133">Transmembrane helix</keyword>
<feature type="transmembrane region" description="Helical" evidence="8">
    <location>
        <begin position="39"/>
        <end position="61"/>
    </location>
</feature>
<dbReference type="InterPro" id="IPR017141">
    <property type="entry name" value="Pept_M20_carboxypep"/>
</dbReference>
<name>S9PQF8_SCHOY</name>
<evidence type="ECO:0000256" key="3">
    <source>
        <dbReference type="ARBA" id="ARBA00022723"/>
    </source>
</evidence>
<gene>
    <name evidence="10" type="ORF">SOCG_01668</name>
</gene>
<dbReference type="Pfam" id="PF07687">
    <property type="entry name" value="M20_dimer"/>
    <property type="match status" value="1"/>
</dbReference>
<dbReference type="OMA" id="TIDSWTH"/>
<sequence>MVQTQSFQPKGGKSVEDDLEYLLGEPKWAKKSKSIWKKILDWFVVIFFVISATVVSFVLFVRKETPIKELSSEADVNATSFCYQPASLVSSKIEPFLETQGVGCSEFINTPQFRNDSLERFQKVLRVPSISYDDLGHVGEDERWNIFGDLHDVFRDIYPNIFKKLQVEYVATYGLLITYKGSNEDLKPLVLMAHQDVVPIAEATLDKWYFPPFSATYKDGIVYGRGATDDKNSLVGIFEALELLASSDFTPERTVIASIGFDEEISGYHSALPLAKRLYEIYGQDGVELILDEGGFVSEYYGTYFAAVSVAEKGYIDVVLRLKTPGGHSSIPPSHTNIGIMSKLIPQVEVPFEGKLVPENPFFSSLECFAKYSKGLDEHLRSLILKKDTESLTSILSKSKDTRYFFETSIAVDVIRGGVKVNALPEETVVNVNHRISVEKNLQQLYDHYEQLVGRFAEENHLNLTHFNGTQIVSYPDAVGDFSLSTIKTLEPSPVSPYGQGASTYEKLGGAIKHTFGNDTLIAPALMTANTDTRHYWNLTKSIYRWTPVSPKAVSQTDDFNAHTVNENMPFQGHLDAITFYYNFIRHYD</sequence>
<dbReference type="GeneID" id="25030648"/>
<evidence type="ECO:0000256" key="6">
    <source>
        <dbReference type="PIRSR" id="PIRSR037217-1"/>
    </source>
</evidence>
<dbReference type="InterPro" id="IPR047177">
    <property type="entry name" value="Pept_M20A"/>
</dbReference>
<dbReference type="GO" id="GO:0043605">
    <property type="term" value="P:amide catabolic process"/>
    <property type="evidence" value="ECO:0007669"/>
    <property type="project" value="UniProtKB-ARBA"/>
</dbReference>
<evidence type="ECO:0000256" key="2">
    <source>
        <dbReference type="ARBA" id="ARBA00022670"/>
    </source>
</evidence>
<dbReference type="GO" id="GO:1990845">
    <property type="term" value="P:adaptive thermogenesis"/>
    <property type="evidence" value="ECO:0007669"/>
    <property type="project" value="UniProtKB-ARBA"/>
</dbReference>
<dbReference type="GO" id="GO:0004181">
    <property type="term" value="F:metallocarboxypeptidase activity"/>
    <property type="evidence" value="ECO:0007669"/>
    <property type="project" value="InterPro"/>
</dbReference>
<organism evidence="10 11">
    <name type="scientific">Schizosaccharomyces octosporus (strain yFS286)</name>
    <name type="common">Fission yeast</name>
    <name type="synonym">Octosporomyces octosporus</name>
    <dbReference type="NCBI Taxonomy" id="483514"/>
    <lineage>
        <taxon>Eukaryota</taxon>
        <taxon>Fungi</taxon>
        <taxon>Dikarya</taxon>
        <taxon>Ascomycota</taxon>
        <taxon>Taphrinomycotina</taxon>
        <taxon>Schizosaccharomycetes</taxon>
        <taxon>Schizosaccharomycetales</taxon>
        <taxon>Schizosaccharomycetaceae</taxon>
        <taxon>Schizosaccharomyces</taxon>
    </lineage>
</organism>
<dbReference type="FunFam" id="1.10.150.900:FF:000003">
    <property type="entry name" value="N-fatty-acyl-amino acid synthase/hydrolase PM20D1"/>
    <property type="match status" value="1"/>
</dbReference>
<dbReference type="GO" id="GO:0051603">
    <property type="term" value="P:proteolysis involved in protein catabolic process"/>
    <property type="evidence" value="ECO:0007669"/>
    <property type="project" value="TreeGrafter"/>
</dbReference>
<dbReference type="PANTHER" id="PTHR45962:SF1">
    <property type="entry name" value="N-FATTY-ACYL-AMINO ACID SYNTHASE_HYDROLASE PM20D1"/>
    <property type="match status" value="1"/>
</dbReference>
<evidence type="ECO:0000256" key="4">
    <source>
        <dbReference type="ARBA" id="ARBA00022801"/>
    </source>
</evidence>
<dbReference type="Gene3D" id="3.30.70.360">
    <property type="match status" value="1"/>
</dbReference>
<dbReference type="GO" id="GO:0006520">
    <property type="term" value="P:amino acid metabolic process"/>
    <property type="evidence" value="ECO:0007669"/>
    <property type="project" value="UniProtKB-ARBA"/>
</dbReference>
<feature type="binding site" evidence="7">
    <location>
        <position position="229"/>
    </location>
    <ligand>
        <name>Zn(2+)</name>
        <dbReference type="ChEBI" id="CHEBI:29105"/>
        <label>2</label>
    </ligand>
</feature>
<dbReference type="HOGENOM" id="CLU_021802_11_0_1"/>
<dbReference type="Proteomes" id="UP000016088">
    <property type="component" value="Unassembled WGS sequence"/>
</dbReference>
<keyword evidence="8" id="KW-0472">Membrane</keyword>
<dbReference type="GO" id="GO:0043604">
    <property type="term" value="P:amide biosynthetic process"/>
    <property type="evidence" value="ECO:0007669"/>
    <property type="project" value="UniProtKB-ARBA"/>
</dbReference>
<feature type="binding site" evidence="7">
    <location>
        <position position="563"/>
    </location>
    <ligand>
        <name>Zn(2+)</name>
        <dbReference type="ChEBI" id="CHEBI:29105"/>
        <label>1</label>
    </ligand>
</feature>
<dbReference type="eggNOG" id="KOG2275">
    <property type="taxonomic scope" value="Eukaryota"/>
</dbReference>
<keyword evidence="10" id="KW-0121">Carboxypeptidase</keyword>
<dbReference type="OrthoDB" id="3064516at2759"/>
<evidence type="ECO:0000256" key="8">
    <source>
        <dbReference type="SAM" id="Phobius"/>
    </source>
</evidence>
<dbReference type="InterPro" id="IPR002933">
    <property type="entry name" value="Peptidase_M20"/>
</dbReference>
<dbReference type="GO" id="GO:0000328">
    <property type="term" value="C:fungal-type vacuole lumen"/>
    <property type="evidence" value="ECO:0007669"/>
    <property type="project" value="TreeGrafter"/>
</dbReference>
<dbReference type="EMBL" id="KE503208">
    <property type="protein sequence ID" value="EPX71451.1"/>
    <property type="molecule type" value="Genomic_DNA"/>
</dbReference>